<gene>
    <name evidence="2" type="ORF">PAALTS15_29136</name>
</gene>
<evidence type="ECO:0008006" key="4">
    <source>
        <dbReference type="Google" id="ProtNLM"/>
    </source>
</evidence>
<dbReference type="eggNOG" id="ENOG5032DG6">
    <property type="taxonomic scope" value="Bacteria"/>
</dbReference>
<accession>S9TZZ1</accession>
<organism evidence="2 3">
    <name type="scientific">Paenibacillus alvei TS-15</name>
    <dbReference type="NCBI Taxonomy" id="1117108"/>
    <lineage>
        <taxon>Bacteria</taxon>
        <taxon>Bacillati</taxon>
        <taxon>Bacillota</taxon>
        <taxon>Bacilli</taxon>
        <taxon>Bacillales</taxon>
        <taxon>Paenibacillaceae</taxon>
        <taxon>Paenibacillus</taxon>
    </lineage>
</organism>
<dbReference type="EMBL" id="ATMT01000104">
    <property type="protein sequence ID" value="EPY03885.1"/>
    <property type="molecule type" value="Genomic_DNA"/>
</dbReference>
<evidence type="ECO:0000313" key="3">
    <source>
        <dbReference type="Proteomes" id="UP000015344"/>
    </source>
</evidence>
<evidence type="ECO:0000256" key="1">
    <source>
        <dbReference type="SAM" id="Phobius"/>
    </source>
</evidence>
<feature type="transmembrane region" description="Helical" evidence="1">
    <location>
        <begin position="7"/>
        <end position="27"/>
    </location>
</feature>
<dbReference type="AlphaFoldDB" id="S9TZZ1"/>
<keyword evidence="1" id="KW-0472">Membrane</keyword>
<protein>
    <recommendedName>
        <fullName evidence="4">Selenocysteine lyase</fullName>
    </recommendedName>
</protein>
<sequence length="76" mass="8851">MEKMIAGIFVFFVFMIPMYGILIWTYFCPEDSLLWGKRWMYKEEPEISNSAIRFAKVSSLTAIVVLTIIFGVLIFS</sequence>
<keyword evidence="1" id="KW-1133">Transmembrane helix</keyword>
<evidence type="ECO:0000313" key="2">
    <source>
        <dbReference type="EMBL" id="EPY03885.1"/>
    </source>
</evidence>
<comment type="caution">
    <text evidence="2">The sequence shown here is derived from an EMBL/GenBank/DDBJ whole genome shotgun (WGS) entry which is preliminary data.</text>
</comment>
<dbReference type="Proteomes" id="UP000015344">
    <property type="component" value="Unassembled WGS sequence"/>
</dbReference>
<reference evidence="2 3" key="1">
    <citation type="submission" date="2013-05" db="EMBL/GenBank/DDBJ databases">
        <authorList>
            <person name="Strain E.A."/>
            <person name="Brown E."/>
            <person name="Allard M.W."/>
            <person name="Luo Y.L."/>
        </authorList>
    </citation>
    <scope>NUCLEOTIDE SEQUENCE [LARGE SCALE GENOMIC DNA]</scope>
    <source>
        <strain evidence="2 3">TS-15</strain>
    </source>
</reference>
<proteinExistence type="predicted"/>
<feature type="transmembrane region" description="Helical" evidence="1">
    <location>
        <begin position="54"/>
        <end position="75"/>
    </location>
</feature>
<name>S9TZZ1_PAEAL</name>
<keyword evidence="1" id="KW-0812">Transmembrane</keyword>